<comment type="caution">
    <text evidence="2">The sequence shown here is derived from an EMBL/GenBank/DDBJ whole genome shotgun (WGS) entry which is preliminary data.</text>
</comment>
<gene>
    <name evidence="2" type="ORF">Tci_890879</name>
</gene>
<feature type="domain" description="PB1" evidence="1">
    <location>
        <begin position="43"/>
        <end position="136"/>
    </location>
</feature>
<dbReference type="AlphaFoldDB" id="A0A699U936"/>
<name>A0A699U936_TANCI</name>
<proteinExistence type="predicted"/>
<reference evidence="2" key="1">
    <citation type="journal article" date="2019" name="Sci. Rep.">
        <title>Draft genome of Tanacetum cinerariifolium, the natural source of mosquito coil.</title>
        <authorList>
            <person name="Yamashiro T."/>
            <person name="Shiraishi A."/>
            <person name="Satake H."/>
            <person name="Nakayama K."/>
        </authorList>
    </citation>
    <scope>NUCLEOTIDE SEQUENCE</scope>
</reference>
<evidence type="ECO:0000313" key="2">
    <source>
        <dbReference type="EMBL" id="GFD18910.1"/>
    </source>
</evidence>
<dbReference type="Gene3D" id="3.10.20.90">
    <property type="entry name" value="Phosphatidylinositol 3-kinase Catalytic Subunit, Chain A, domain 1"/>
    <property type="match status" value="1"/>
</dbReference>
<dbReference type="SMART" id="SM00666">
    <property type="entry name" value="PB1"/>
    <property type="match status" value="1"/>
</dbReference>
<dbReference type="EMBL" id="BKCJ011310629">
    <property type="protein sequence ID" value="GFD18910.1"/>
    <property type="molecule type" value="Genomic_DNA"/>
</dbReference>
<evidence type="ECO:0000259" key="1">
    <source>
        <dbReference type="SMART" id="SM00666"/>
    </source>
</evidence>
<dbReference type="SUPFAM" id="SSF54277">
    <property type="entry name" value="CAD &amp; PB1 domains"/>
    <property type="match status" value="1"/>
</dbReference>
<dbReference type="Pfam" id="PF00564">
    <property type="entry name" value="PB1"/>
    <property type="match status" value="1"/>
</dbReference>
<feature type="non-terminal residue" evidence="2">
    <location>
        <position position="1"/>
    </location>
</feature>
<dbReference type="InterPro" id="IPR000270">
    <property type="entry name" value="PB1_dom"/>
</dbReference>
<protein>
    <recommendedName>
        <fullName evidence="1">PB1 domain-containing protein</fullName>
    </recommendedName>
</protein>
<accession>A0A699U936</accession>
<sequence length="138" mass="15654">SSVNVSDECSSTNVNVTFTDAGETNSYMKPGRKCKRGSDDDTTVLVIVTYGKFTKSFEFPISLEQLKLKRLEREVLLKLKNEVAKRFKLMRKVNCLKLRYRDEDDELILIDVDEDLELAMVASGSENCMNLICMPSAD</sequence>
<organism evidence="2">
    <name type="scientific">Tanacetum cinerariifolium</name>
    <name type="common">Dalmatian daisy</name>
    <name type="synonym">Chrysanthemum cinerariifolium</name>
    <dbReference type="NCBI Taxonomy" id="118510"/>
    <lineage>
        <taxon>Eukaryota</taxon>
        <taxon>Viridiplantae</taxon>
        <taxon>Streptophyta</taxon>
        <taxon>Embryophyta</taxon>
        <taxon>Tracheophyta</taxon>
        <taxon>Spermatophyta</taxon>
        <taxon>Magnoliopsida</taxon>
        <taxon>eudicotyledons</taxon>
        <taxon>Gunneridae</taxon>
        <taxon>Pentapetalae</taxon>
        <taxon>asterids</taxon>
        <taxon>campanulids</taxon>
        <taxon>Asterales</taxon>
        <taxon>Asteraceae</taxon>
        <taxon>Asteroideae</taxon>
        <taxon>Anthemideae</taxon>
        <taxon>Anthemidinae</taxon>
        <taxon>Tanacetum</taxon>
    </lineage>
</organism>